<dbReference type="OMA" id="TYCARLM"/>
<keyword evidence="1" id="KW-0812">Transmembrane</keyword>
<dbReference type="EMBL" id="CCYD01003101">
    <property type="protein sequence ID" value="CEG50169.1"/>
    <property type="molecule type" value="Genomic_DNA"/>
</dbReference>
<dbReference type="GeneID" id="36402949"/>
<feature type="transmembrane region" description="Helical" evidence="1">
    <location>
        <begin position="356"/>
        <end position="377"/>
    </location>
</feature>
<dbReference type="Gene3D" id="3.80.10.10">
    <property type="entry name" value="Ribonuclease Inhibitor"/>
    <property type="match status" value="1"/>
</dbReference>
<evidence type="ECO:0000313" key="3">
    <source>
        <dbReference type="Proteomes" id="UP000054928"/>
    </source>
</evidence>
<feature type="transmembrane region" description="Helical" evidence="1">
    <location>
        <begin position="163"/>
        <end position="187"/>
    </location>
</feature>
<feature type="transmembrane region" description="Helical" evidence="1">
    <location>
        <begin position="124"/>
        <end position="143"/>
    </location>
</feature>
<accession>A0A0P1B765</accession>
<evidence type="ECO:0000313" key="2">
    <source>
        <dbReference type="EMBL" id="CEG50169.1"/>
    </source>
</evidence>
<sequence length="710" mass="80281">MSERLRPNAVSEVVELSYWTFALCYSYWVLKHTYLNNYLEDYEIGLPPPYYRGIAIIHALMSALHAICIFLMLGGSIWQRSLAFTPWASCQAKEENDDVSSTRNSSFVARSITRIYSTISDRHGLFGVNGMHFHILLILREIIETGLQTYQAYRMSQLLPNVLLNRFFVLMLAINCWSSVVVYSIFLKWDEASRRFTCIFLDCVLDLIACMGVELMIVLRYAKDYDLEMRGFWDYTWQDGEWAARALNEFRLVFVVSWTDLASRVVFALGLLLTTTNMKELLQRHADHTTTPMSSSGAGTIKGQILGSTLCKVVPTSPNLKAETSTLKDEQCKMTLLVESKDTYRGTKLRTQCARFMLRAAHLLFGIWGILVLGLHIHASVQPTLRQCLLQVRPWATSRPYCYLVGLDCHTLEISGRIEEVEKVWSEFDSSSVVQLLICHCPALSMPSLISEFHKLHGVKVYNTTIVEWNESAAFTSMNHPDILSLYIVRVNMTNGVLPPGFQSIDFPSNLFDIALCVTNLRMIPDDLDSKWPRTATLLIEYSQLTSVYPVLLRLEPKYLALTGNPITDVPAEVFEIPGLRTLGLADLNITELPRYVNPVSTLNSIFLENTSISFFWPWIDDLITTESFGVLVPINSPYCIDYLKIFDGTADTFSSPPSPEHASILMDPSQAIGTWNIVCDGASAVNTYYYITLDDEIIAISPPPALIRP</sequence>
<reference evidence="3" key="1">
    <citation type="submission" date="2014-09" db="EMBL/GenBank/DDBJ databases">
        <authorList>
            <person name="Sharma Rahul"/>
            <person name="Thines Marco"/>
        </authorList>
    </citation>
    <scope>NUCLEOTIDE SEQUENCE [LARGE SCALE GENOMIC DNA]</scope>
</reference>
<protein>
    <submittedName>
        <fullName evidence="2">Uncharacterized protein</fullName>
    </submittedName>
</protein>
<name>A0A0P1B765_PLAHL</name>
<dbReference type="AlphaFoldDB" id="A0A0P1B765"/>
<dbReference type="Proteomes" id="UP000054928">
    <property type="component" value="Unassembled WGS sequence"/>
</dbReference>
<feature type="transmembrane region" description="Helical" evidence="1">
    <location>
        <begin position="252"/>
        <end position="274"/>
    </location>
</feature>
<dbReference type="RefSeq" id="XP_024586538.1">
    <property type="nucleotide sequence ID" value="XM_024721439.1"/>
</dbReference>
<feature type="transmembrane region" description="Helical" evidence="1">
    <location>
        <begin position="50"/>
        <end position="73"/>
    </location>
</feature>
<keyword evidence="1" id="KW-1133">Transmembrane helix</keyword>
<organism evidence="2 3">
    <name type="scientific">Plasmopara halstedii</name>
    <name type="common">Downy mildew of sunflower</name>
    <dbReference type="NCBI Taxonomy" id="4781"/>
    <lineage>
        <taxon>Eukaryota</taxon>
        <taxon>Sar</taxon>
        <taxon>Stramenopiles</taxon>
        <taxon>Oomycota</taxon>
        <taxon>Peronosporomycetes</taxon>
        <taxon>Peronosporales</taxon>
        <taxon>Peronosporaceae</taxon>
        <taxon>Plasmopara</taxon>
    </lineage>
</organism>
<keyword evidence="1" id="KW-0472">Membrane</keyword>
<feature type="transmembrane region" description="Helical" evidence="1">
    <location>
        <begin position="199"/>
        <end position="222"/>
    </location>
</feature>
<dbReference type="STRING" id="4781.A0A0P1B765"/>
<feature type="transmembrane region" description="Helical" evidence="1">
    <location>
        <begin position="12"/>
        <end position="30"/>
    </location>
</feature>
<dbReference type="InterPro" id="IPR032675">
    <property type="entry name" value="LRR_dom_sf"/>
</dbReference>
<dbReference type="OrthoDB" id="1053178at2759"/>
<proteinExistence type="predicted"/>
<keyword evidence="3" id="KW-1185">Reference proteome</keyword>
<evidence type="ECO:0000256" key="1">
    <source>
        <dbReference type="SAM" id="Phobius"/>
    </source>
</evidence>
<dbReference type="SUPFAM" id="SSF52058">
    <property type="entry name" value="L domain-like"/>
    <property type="match status" value="1"/>
</dbReference>